<proteinExistence type="predicted"/>
<name>A0A4P8PK80_9VIRU</name>
<reference evidence="1" key="1">
    <citation type="submission" date="2018-12" db="EMBL/GenBank/DDBJ databases">
        <title>Singled stranded DNA viruses identified in blackflies (Austrosimulium ungulatum) sampled in New Zealand.</title>
        <authorList>
            <person name="Kraberger S."/>
            <person name="Fontenele R.S."/>
            <person name="Schmidlin K."/>
            <person name="Walters M."/>
            <person name="Varsani A."/>
        </authorList>
    </citation>
    <scope>NUCLEOTIDE SEQUENCE [LARGE SCALE GENOMIC DNA]</scope>
    <source>
        <strain evidence="1">120</strain>
    </source>
</reference>
<accession>A0A4P8PK80</accession>
<dbReference type="Proteomes" id="UP000322566">
    <property type="component" value="Segment"/>
</dbReference>
<protein>
    <submittedName>
        <fullName evidence="1">Uncharacterized protein</fullName>
    </submittedName>
</protein>
<organism evidence="1">
    <name type="scientific">Blackfly microvirus SF02</name>
    <dbReference type="NCBI Taxonomy" id="2576452"/>
    <lineage>
        <taxon>Viruses</taxon>
        <taxon>Monodnaviria</taxon>
        <taxon>Sangervirae</taxon>
        <taxon>Phixviricota</taxon>
        <taxon>Malgrandaviricetes</taxon>
        <taxon>Petitvirales</taxon>
        <taxon>Microviridae</taxon>
        <taxon>Microvirus</taxon>
    </lineage>
</organism>
<dbReference type="EMBL" id="MK249187">
    <property type="protein sequence ID" value="QCQ84901.1"/>
    <property type="molecule type" value="Genomic_DNA"/>
</dbReference>
<sequence>MSKQERRPWPSDIKWAMPIPNKTSPNTPCVFTLKTFLVCLCAAALGFSLVACSGNNDVLVPNQGLPVAGENRDRGVRDNVQSSSLTCRGFIVLCAVWEVPRMPSGPLTRLGAAVYARGSTPP</sequence>
<evidence type="ECO:0000313" key="1">
    <source>
        <dbReference type="EMBL" id="QCQ84901.1"/>
    </source>
</evidence>